<protein>
    <submittedName>
        <fullName evidence="1">Uncharacterized protein</fullName>
    </submittedName>
</protein>
<evidence type="ECO:0000313" key="1">
    <source>
        <dbReference type="EMBL" id="SHE31832.1"/>
    </source>
</evidence>
<sequence>MGNPGSCYRLLLLSSIAKCSAFKLKRYNMTSLCMLALIRRNRNRYVLVQ</sequence>
<dbReference type="Proteomes" id="UP000184368">
    <property type="component" value="Unassembled WGS sequence"/>
</dbReference>
<organism evidence="1 2">
    <name type="scientific">Cnuella takakiae</name>
    <dbReference type="NCBI Taxonomy" id="1302690"/>
    <lineage>
        <taxon>Bacteria</taxon>
        <taxon>Pseudomonadati</taxon>
        <taxon>Bacteroidota</taxon>
        <taxon>Chitinophagia</taxon>
        <taxon>Chitinophagales</taxon>
        <taxon>Chitinophagaceae</taxon>
        <taxon>Cnuella</taxon>
    </lineage>
</organism>
<name>A0A1M4SI53_9BACT</name>
<evidence type="ECO:0000313" key="2">
    <source>
        <dbReference type="Proteomes" id="UP000184368"/>
    </source>
</evidence>
<dbReference type="AlphaFoldDB" id="A0A1M4SI53"/>
<keyword evidence="2" id="KW-1185">Reference proteome</keyword>
<gene>
    <name evidence="1" type="ORF">SAMN05444008_101133</name>
</gene>
<proteinExistence type="predicted"/>
<dbReference type="EMBL" id="FQUO01000001">
    <property type="protein sequence ID" value="SHE31832.1"/>
    <property type="molecule type" value="Genomic_DNA"/>
</dbReference>
<accession>A0A1M4SI53</accession>
<reference evidence="1 2" key="1">
    <citation type="submission" date="2016-11" db="EMBL/GenBank/DDBJ databases">
        <authorList>
            <person name="Jaros S."/>
            <person name="Januszkiewicz K."/>
            <person name="Wedrychowicz H."/>
        </authorList>
    </citation>
    <scope>NUCLEOTIDE SEQUENCE [LARGE SCALE GENOMIC DNA]</scope>
    <source>
        <strain evidence="1 2">DSM 26897</strain>
    </source>
</reference>